<evidence type="ECO:0000256" key="5">
    <source>
        <dbReference type="SAM" id="MobiDB-lite"/>
    </source>
</evidence>
<feature type="DNA-binding region" description="H-T-H motif" evidence="4">
    <location>
        <begin position="30"/>
        <end position="49"/>
    </location>
</feature>
<feature type="domain" description="HTH tetR-type" evidence="6">
    <location>
        <begin position="7"/>
        <end position="67"/>
    </location>
</feature>
<evidence type="ECO:0000256" key="3">
    <source>
        <dbReference type="ARBA" id="ARBA00023163"/>
    </source>
</evidence>
<evidence type="ECO:0000256" key="2">
    <source>
        <dbReference type="ARBA" id="ARBA00023125"/>
    </source>
</evidence>
<dbReference type="InterPro" id="IPR050109">
    <property type="entry name" value="HTH-type_TetR-like_transc_reg"/>
</dbReference>
<accession>A0A9D2J3W4</accession>
<dbReference type="PANTHER" id="PTHR30055">
    <property type="entry name" value="HTH-TYPE TRANSCRIPTIONAL REGULATOR RUTR"/>
    <property type="match status" value="1"/>
</dbReference>
<dbReference type="EMBL" id="DXBY01000126">
    <property type="protein sequence ID" value="HIZ35573.1"/>
    <property type="molecule type" value="Genomic_DNA"/>
</dbReference>
<dbReference type="GO" id="GO:0000976">
    <property type="term" value="F:transcription cis-regulatory region binding"/>
    <property type="evidence" value="ECO:0007669"/>
    <property type="project" value="TreeGrafter"/>
</dbReference>
<evidence type="ECO:0000313" key="8">
    <source>
        <dbReference type="Proteomes" id="UP000824037"/>
    </source>
</evidence>
<evidence type="ECO:0000256" key="4">
    <source>
        <dbReference type="PROSITE-ProRule" id="PRU00335"/>
    </source>
</evidence>
<keyword evidence="2 4" id="KW-0238">DNA-binding</keyword>
<keyword evidence="1" id="KW-0805">Transcription regulation</keyword>
<gene>
    <name evidence="7" type="ORF">H9815_07325</name>
</gene>
<dbReference type="SUPFAM" id="SSF46689">
    <property type="entry name" value="Homeodomain-like"/>
    <property type="match status" value="1"/>
</dbReference>
<dbReference type="PANTHER" id="PTHR30055:SF234">
    <property type="entry name" value="HTH-TYPE TRANSCRIPTIONAL REGULATOR BETI"/>
    <property type="match status" value="1"/>
</dbReference>
<reference evidence="7" key="2">
    <citation type="submission" date="2021-04" db="EMBL/GenBank/DDBJ databases">
        <authorList>
            <person name="Gilroy R."/>
        </authorList>
    </citation>
    <scope>NUCLEOTIDE SEQUENCE</scope>
    <source>
        <strain evidence="7">ChiGjej4B4-7305</strain>
    </source>
</reference>
<dbReference type="Pfam" id="PF00440">
    <property type="entry name" value="TetR_N"/>
    <property type="match status" value="1"/>
</dbReference>
<organism evidence="7 8">
    <name type="scientific">Candidatus Ruania gallistercoris</name>
    <dbReference type="NCBI Taxonomy" id="2838746"/>
    <lineage>
        <taxon>Bacteria</taxon>
        <taxon>Bacillati</taxon>
        <taxon>Actinomycetota</taxon>
        <taxon>Actinomycetes</taxon>
        <taxon>Micrococcales</taxon>
        <taxon>Ruaniaceae</taxon>
        <taxon>Ruania</taxon>
    </lineage>
</organism>
<name>A0A9D2J3W4_9MICO</name>
<dbReference type="AlphaFoldDB" id="A0A9D2J3W4"/>
<keyword evidence="3" id="KW-0804">Transcription</keyword>
<dbReference type="InterPro" id="IPR009057">
    <property type="entry name" value="Homeodomain-like_sf"/>
</dbReference>
<dbReference type="PRINTS" id="PR00455">
    <property type="entry name" value="HTHTETR"/>
</dbReference>
<comment type="caution">
    <text evidence="7">The sequence shown here is derived from an EMBL/GenBank/DDBJ whole genome shotgun (WGS) entry which is preliminary data.</text>
</comment>
<feature type="region of interest" description="Disordered" evidence="5">
    <location>
        <begin position="182"/>
        <end position="215"/>
    </location>
</feature>
<evidence type="ECO:0000259" key="6">
    <source>
        <dbReference type="PROSITE" id="PS50977"/>
    </source>
</evidence>
<evidence type="ECO:0000313" key="7">
    <source>
        <dbReference type="EMBL" id="HIZ35573.1"/>
    </source>
</evidence>
<dbReference type="GO" id="GO:0003700">
    <property type="term" value="F:DNA-binding transcription factor activity"/>
    <property type="evidence" value="ECO:0007669"/>
    <property type="project" value="TreeGrafter"/>
</dbReference>
<proteinExistence type="predicted"/>
<dbReference type="Proteomes" id="UP000824037">
    <property type="component" value="Unassembled WGS sequence"/>
</dbReference>
<dbReference type="Gene3D" id="1.10.357.10">
    <property type="entry name" value="Tetracycline Repressor, domain 2"/>
    <property type="match status" value="1"/>
</dbReference>
<sequence length="215" mass="23652">MPRARTGHTRNRILAVALDLFREQGVRETSLRQIAERLGITKPALYYYFDSRLDLVRSLLQPLIDDIDRVLAEDETTTAPEPRDLLGRYFDVSYRHRTLFAVILRDLPTLSELGFIDQVLQWRQRVVELLVGRDAPIADQARAIVALGGLADCLVLLPDVPEAELRTAALDAACDALGAERAAVSGPGGSVPAAESVRAAEAERPVPGTRSHHRG</sequence>
<dbReference type="PROSITE" id="PS50977">
    <property type="entry name" value="HTH_TETR_2"/>
    <property type="match status" value="1"/>
</dbReference>
<evidence type="ECO:0000256" key="1">
    <source>
        <dbReference type="ARBA" id="ARBA00023015"/>
    </source>
</evidence>
<reference evidence="7" key="1">
    <citation type="journal article" date="2021" name="PeerJ">
        <title>Extensive microbial diversity within the chicken gut microbiome revealed by metagenomics and culture.</title>
        <authorList>
            <person name="Gilroy R."/>
            <person name="Ravi A."/>
            <person name="Getino M."/>
            <person name="Pursley I."/>
            <person name="Horton D.L."/>
            <person name="Alikhan N.F."/>
            <person name="Baker D."/>
            <person name="Gharbi K."/>
            <person name="Hall N."/>
            <person name="Watson M."/>
            <person name="Adriaenssens E.M."/>
            <person name="Foster-Nyarko E."/>
            <person name="Jarju S."/>
            <person name="Secka A."/>
            <person name="Antonio M."/>
            <person name="Oren A."/>
            <person name="Chaudhuri R.R."/>
            <person name="La Ragione R."/>
            <person name="Hildebrand F."/>
            <person name="Pallen M.J."/>
        </authorList>
    </citation>
    <scope>NUCLEOTIDE SEQUENCE</scope>
    <source>
        <strain evidence="7">ChiGjej4B4-7305</strain>
    </source>
</reference>
<protein>
    <submittedName>
        <fullName evidence="7">TetR/AcrR family transcriptional regulator</fullName>
    </submittedName>
</protein>
<dbReference type="InterPro" id="IPR001647">
    <property type="entry name" value="HTH_TetR"/>
</dbReference>